<keyword evidence="6" id="KW-0227">DNA damage</keyword>
<dbReference type="GO" id="GO:0016787">
    <property type="term" value="F:hydrolase activity"/>
    <property type="evidence" value="ECO:0007669"/>
    <property type="project" value="UniProtKB-KW"/>
</dbReference>
<dbReference type="GO" id="GO:0003724">
    <property type="term" value="F:RNA helicase activity"/>
    <property type="evidence" value="ECO:0007669"/>
    <property type="project" value="UniProtKB-EC"/>
</dbReference>
<dbReference type="GO" id="GO:0005634">
    <property type="term" value="C:nucleus"/>
    <property type="evidence" value="ECO:0007669"/>
    <property type="project" value="UniProtKB-SubCell"/>
</dbReference>
<evidence type="ECO:0000256" key="1">
    <source>
        <dbReference type="ARBA" id="ARBA00004123"/>
    </source>
</evidence>
<feature type="coiled-coil region" evidence="12">
    <location>
        <begin position="827"/>
        <end position="878"/>
    </location>
</feature>
<evidence type="ECO:0000256" key="10">
    <source>
        <dbReference type="ARBA" id="ARBA00023204"/>
    </source>
</evidence>
<dbReference type="GO" id="GO:0030915">
    <property type="term" value="C:Smc5-Smc6 complex"/>
    <property type="evidence" value="ECO:0007669"/>
    <property type="project" value="TreeGrafter"/>
</dbReference>
<comment type="similarity">
    <text evidence="3">Belongs to the SMC family. SMC6 subfamily.</text>
</comment>
<dbReference type="EMBL" id="JANBUH010000003">
    <property type="protein sequence ID" value="KAJ2757304.1"/>
    <property type="molecule type" value="Genomic_DNA"/>
</dbReference>
<feature type="compositionally biased region" description="Polar residues" evidence="13">
    <location>
        <begin position="37"/>
        <end position="51"/>
    </location>
</feature>
<feature type="region of interest" description="Disordered" evidence="13">
    <location>
        <begin position="1"/>
        <end position="80"/>
    </location>
</feature>
<name>A0A9W8H462_9FUNG</name>
<evidence type="ECO:0000256" key="2">
    <source>
        <dbReference type="ARBA" id="ARBA00004286"/>
    </source>
</evidence>
<keyword evidence="10" id="KW-0234">DNA repair</keyword>
<comment type="caution">
    <text evidence="15">The sequence shown here is derived from an EMBL/GenBank/DDBJ whole genome shotgun (WGS) entry which is preliminary data.</text>
</comment>
<evidence type="ECO:0000256" key="9">
    <source>
        <dbReference type="ARBA" id="ARBA00023172"/>
    </source>
</evidence>
<evidence type="ECO:0000256" key="8">
    <source>
        <dbReference type="ARBA" id="ARBA00023054"/>
    </source>
</evidence>
<dbReference type="GO" id="GO:0003684">
    <property type="term" value="F:damaged DNA binding"/>
    <property type="evidence" value="ECO:0007669"/>
    <property type="project" value="TreeGrafter"/>
</dbReference>
<sequence length="1138" mass="129059">MAKVRSKHTQEDAEDRPVNGKRSRTETTPDDEYSQVPGLSQDATQNMTQDSSPRRHSSQRNTNVTRVRGRQPNESRADEPEIGIVESIEIVDFMCHEKATVNLCPKVNFITGQNGSGKSAILTALIIALGGKASITNRASSLKGFIREGRQRATVKVQLRNRGPDAYRPELYGSSIVIERQLNTGTVASQYKLRNGDTGEVVSKRKDDLVAITDHMAIQVDNPINILSQDAAREFLASTSPDKMYQFFLKGTQLHQLREDLGAVSQAITRAEANIERKKEVLPEMKAEKKRWEQHYENMKQARDFSAKLTALSQQMAWAIVEEAEDKVRQVDADLGVNGQKVAKIDEKVAEQTAFINGINAEADLLSEQAQELLRQLEPLKAERRVPVEQMEAAKAALRRFKQTEADMNMEARSTRERISSLTAEIATERARMESKDQAGKEKLRLAITALEDNIKEEEARIADLQAEQQTHEERSSVLRETKVGCHREVDKSRDLVTQTRTALEEMMRSTSNRLNAFGRGVVEALDMIDRTKWRNSKPIGPIGKFVKLRNPKFARIIETTLDKTLNAFLVESHADRATLDAIFRRCSCQSRIVICKPELFDYSQGEPDSRFTTMLNMLDIQDEVVKRQLINLNRIEQIILIEQRAEGDKIVEANKGQLPRNVTACLTADGYSVGSKAGGLSTQSNNLIRETSRLGENIATAIEREKQLLAVRQRALEHAQRSLKETEQELEELRRKHERSAIAVRQCKERINKANSEIQQTRERLHSNEPAKIAALETELEQFTEQMESLQTQFRDHVTQQKLKEEELEQAKADLVLVDRKVDMIRDRAESKRQAAEEKANQRQTHADHINYWNAKRAALKEKRIRLEQAHAEASAKVEETISEARKVCEERVEVEHAPARLDRMISDCRASLEEIERSSSMSLAEVAEKAQLHIMAYRKANEELRSITQLVNVLKTSHHLRMNKWTQFRESMTMRTKMHFITHLSQRGYTGKLEFDHTQRTLLPKIQTDQDLVSESMVKGGGGHKTGGSSRQDKAGGAERFLRKDTKSLSGGEKSFTTICLLLSLWETMNCPVRALDEFDVFMDAANRAIAMSMMIDSARSKNTTQFILITPLDMSVRPDADITILRLQPPKRTSS</sequence>
<dbReference type="InterPro" id="IPR003395">
    <property type="entry name" value="RecF/RecN/SMC_N"/>
</dbReference>
<feature type="coiled-coil region" evidence="12">
    <location>
        <begin position="710"/>
        <end position="801"/>
    </location>
</feature>
<proteinExistence type="inferred from homology"/>
<dbReference type="GO" id="GO:0005524">
    <property type="term" value="F:ATP binding"/>
    <property type="evidence" value="ECO:0007669"/>
    <property type="project" value="UniProtKB-KW"/>
</dbReference>
<comment type="subcellular location">
    <subcellularLocation>
        <location evidence="2">Chromosome</location>
    </subcellularLocation>
    <subcellularLocation>
        <location evidence="1">Nucleus</location>
    </subcellularLocation>
</comment>
<feature type="coiled-coil region" evidence="12">
    <location>
        <begin position="356"/>
        <end position="383"/>
    </location>
</feature>
<evidence type="ECO:0000256" key="4">
    <source>
        <dbReference type="ARBA" id="ARBA00022454"/>
    </source>
</evidence>
<keyword evidence="16" id="KW-1185">Reference proteome</keyword>
<evidence type="ECO:0000256" key="5">
    <source>
        <dbReference type="ARBA" id="ARBA00022741"/>
    </source>
</evidence>
<dbReference type="EC" id="3.6.4.13" evidence="15"/>
<feature type="coiled-coil region" evidence="12">
    <location>
        <begin position="254"/>
        <end position="302"/>
    </location>
</feature>
<evidence type="ECO:0000256" key="6">
    <source>
        <dbReference type="ARBA" id="ARBA00022763"/>
    </source>
</evidence>
<evidence type="ECO:0000313" key="15">
    <source>
        <dbReference type="EMBL" id="KAJ2757304.1"/>
    </source>
</evidence>
<keyword evidence="11" id="KW-0539">Nucleus</keyword>
<evidence type="ECO:0000313" key="16">
    <source>
        <dbReference type="Proteomes" id="UP001140011"/>
    </source>
</evidence>
<dbReference type="PANTHER" id="PTHR19306">
    <property type="entry name" value="STRUCTURAL MAINTENANCE OF CHROMOSOMES 5,6 SMC5, SMC6"/>
    <property type="match status" value="1"/>
</dbReference>
<dbReference type="Proteomes" id="UP001140011">
    <property type="component" value="Unassembled WGS sequence"/>
</dbReference>
<dbReference type="SUPFAM" id="SSF52540">
    <property type="entry name" value="P-loop containing nucleoside triphosphate hydrolases"/>
    <property type="match status" value="1"/>
</dbReference>
<keyword evidence="9" id="KW-0233">DNA recombination</keyword>
<dbReference type="AlphaFoldDB" id="A0A9W8H462"/>
<dbReference type="OrthoDB" id="10072614at2759"/>
<evidence type="ECO:0000256" key="7">
    <source>
        <dbReference type="ARBA" id="ARBA00022840"/>
    </source>
</evidence>
<evidence type="ECO:0000256" key="12">
    <source>
        <dbReference type="SAM" id="Coils"/>
    </source>
</evidence>
<evidence type="ECO:0000256" key="11">
    <source>
        <dbReference type="ARBA" id="ARBA00023242"/>
    </source>
</evidence>
<keyword evidence="7" id="KW-0067">ATP-binding</keyword>
<dbReference type="GO" id="GO:0003697">
    <property type="term" value="F:single-stranded DNA binding"/>
    <property type="evidence" value="ECO:0007669"/>
    <property type="project" value="TreeGrafter"/>
</dbReference>
<dbReference type="GO" id="GO:0000724">
    <property type="term" value="P:double-strand break repair via homologous recombination"/>
    <property type="evidence" value="ECO:0007669"/>
    <property type="project" value="TreeGrafter"/>
</dbReference>
<feature type="region of interest" description="Disordered" evidence="13">
    <location>
        <begin position="1021"/>
        <end position="1040"/>
    </location>
</feature>
<organism evidence="15 16">
    <name type="scientific">Coemansia pectinata</name>
    <dbReference type="NCBI Taxonomy" id="1052879"/>
    <lineage>
        <taxon>Eukaryota</taxon>
        <taxon>Fungi</taxon>
        <taxon>Fungi incertae sedis</taxon>
        <taxon>Zoopagomycota</taxon>
        <taxon>Kickxellomycotina</taxon>
        <taxon>Kickxellomycetes</taxon>
        <taxon>Kickxellales</taxon>
        <taxon>Kickxellaceae</taxon>
        <taxon>Coemansia</taxon>
    </lineage>
</organism>
<protein>
    <submittedName>
        <fullName evidence="15">Structural maintenance of chromosomes protein 6</fullName>
        <ecNumber evidence="15">3.6.4.13</ecNumber>
    </submittedName>
</protein>
<reference evidence="15" key="1">
    <citation type="submission" date="2022-07" db="EMBL/GenBank/DDBJ databases">
        <title>Phylogenomic reconstructions and comparative analyses of Kickxellomycotina fungi.</title>
        <authorList>
            <person name="Reynolds N.K."/>
            <person name="Stajich J.E."/>
            <person name="Barry K."/>
            <person name="Grigoriev I.V."/>
            <person name="Crous P."/>
            <person name="Smith M.E."/>
        </authorList>
    </citation>
    <scope>NUCLEOTIDE SEQUENCE</scope>
    <source>
        <strain evidence="15">BCRC 34297</strain>
    </source>
</reference>
<evidence type="ECO:0000256" key="13">
    <source>
        <dbReference type="SAM" id="MobiDB-lite"/>
    </source>
</evidence>
<evidence type="ECO:0000256" key="3">
    <source>
        <dbReference type="ARBA" id="ARBA00006793"/>
    </source>
</evidence>
<keyword evidence="4" id="KW-0158">Chromosome</keyword>
<feature type="coiled-coil region" evidence="12">
    <location>
        <begin position="441"/>
        <end position="482"/>
    </location>
</feature>
<keyword evidence="15" id="KW-0378">Hydrolase</keyword>
<dbReference type="GO" id="GO:0035861">
    <property type="term" value="C:site of double-strand break"/>
    <property type="evidence" value="ECO:0007669"/>
    <property type="project" value="TreeGrafter"/>
</dbReference>
<gene>
    <name evidence="15" type="primary">smc6</name>
    <name evidence="15" type="ORF">GGI19_000124</name>
</gene>
<dbReference type="Gene3D" id="3.40.50.300">
    <property type="entry name" value="P-loop containing nucleotide triphosphate hydrolases"/>
    <property type="match status" value="2"/>
</dbReference>
<dbReference type="Pfam" id="PF02463">
    <property type="entry name" value="SMC_N"/>
    <property type="match status" value="1"/>
</dbReference>
<feature type="domain" description="RecF/RecN/SMC N-terminal" evidence="14">
    <location>
        <begin position="85"/>
        <end position="1113"/>
    </location>
</feature>
<keyword evidence="5" id="KW-0547">Nucleotide-binding</keyword>
<dbReference type="PANTHER" id="PTHR19306:SF6">
    <property type="entry name" value="STRUCTURAL MAINTENANCE OF CHROMOSOMES PROTEIN 6"/>
    <property type="match status" value="1"/>
</dbReference>
<feature type="compositionally biased region" description="Basic and acidic residues" evidence="13">
    <location>
        <begin position="8"/>
        <end position="27"/>
    </location>
</feature>
<accession>A0A9W8H462</accession>
<evidence type="ECO:0000259" key="14">
    <source>
        <dbReference type="Pfam" id="PF02463"/>
    </source>
</evidence>
<dbReference type="InterPro" id="IPR027417">
    <property type="entry name" value="P-loop_NTPase"/>
</dbReference>
<keyword evidence="8 12" id="KW-0175">Coiled coil</keyword>